<evidence type="ECO:0000256" key="9">
    <source>
        <dbReference type="ARBA" id="ARBA00023002"/>
    </source>
</evidence>
<keyword evidence="8 14" id="KW-0049">Antioxidant</keyword>
<dbReference type="FunFam" id="3.90.1530.10:FF:000005">
    <property type="entry name" value="Sulfiredoxin"/>
    <property type="match status" value="1"/>
</dbReference>
<evidence type="ECO:0000256" key="3">
    <source>
        <dbReference type="ARBA" id="ARBA00009609"/>
    </source>
</evidence>
<dbReference type="PIRSF" id="PIRSF017267">
    <property type="entry name" value="Sulfiredoxin"/>
    <property type="match status" value="1"/>
</dbReference>
<evidence type="ECO:0000313" key="17">
    <source>
        <dbReference type="Proteomes" id="UP000788993"/>
    </source>
</evidence>
<sequence>MSVQSNSIQKIEYLPLDQIIRPIPPVLDYSKIDTMVSTLNGQPMASPTCNIEDITPGELPPIDVLTVSENGKRKYFAFGGCHRFQAYEKSGKQMVKCKILPCTKNQLRLYLGSSVDSYFEE</sequence>
<dbReference type="RefSeq" id="XP_018210107.1">
    <property type="nucleotide sequence ID" value="XM_018356319.1"/>
</dbReference>
<dbReference type="Gene3D" id="3.90.1530.10">
    <property type="entry name" value="Conserved hypothetical protein from pyrococcus furiosus pfu- 392566-001, ParB domain"/>
    <property type="match status" value="1"/>
</dbReference>
<dbReference type="GO" id="GO:0034599">
    <property type="term" value="P:cellular response to oxidative stress"/>
    <property type="evidence" value="ECO:0007669"/>
    <property type="project" value="EnsemblFungi"/>
</dbReference>
<evidence type="ECO:0000259" key="15">
    <source>
        <dbReference type="SMART" id="SM00470"/>
    </source>
</evidence>
<organism evidence="16 17">
    <name type="scientific">Ogataea polymorpha</name>
    <dbReference type="NCBI Taxonomy" id="460523"/>
    <lineage>
        <taxon>Eukaryota</taxon>
        <taxon>Fungi</taxon>
        <taxon>Dikarya</taxon>
        <taxon>Ascomycota</taxon>
        <taxon>Saccharomycotina</taxon>
        <taxon>Pichiomycetes</taxon>
        <taxon>Pichiales</taxon>
        <taxon>Pichiaceae</taxon>
        <taxon>Ogataea</taxon>
    </lineage>
</organism>
<dbReference type="GO" id="GO:0032542">
    <property type="term" value="F:sulfiredoxin activity"/>
    <property type="evidence" value="ECO:0007669"/>
    <property type="project" value="UniProtKB-EC"/>
</dbReference>
<comment type="caution">
    <text evidence="16">The sequence shown here is derived from an EMBL/GenBank/DDBJ whole genome shotgun (WGS) entry which is preliminary data.</text>
</comment>
<proteinExistence type="inferred from homology"/>
<name>A0A1B7SF93_9ASCO</name>
<comment type="catalytic activity">
    <reaction evidence="12 14">
        <text>S-hydroxy-S-oxy-L-cysteinyl-[peroxiredoxin] + [protein]-dithiol + ATP = S-hydroxy-L-cysteinyl-[peroxiredoxin] + [protein]-disulfide + ADP + phosphate</text>
        <dbReference type="Rhea" id="RHEA:17545"/>
        <dbReference type="Rhea" id="RHEA-COMP:10593"/>
        <dbReference type="Rhea" id="RHEA-COMP:10594"/>
        <dbReference type="Rhea" id="RHEA-COMP:13681"/>
        <dbReference type="Rhea" id="RHEA-COMP:17976"/>
        <dbReference type="ChEBI" id="CHEBI:29950"/>
        <dbReference type="ChEBI" id="CHEBI:30616"/>
        <dbReference type="ChEBI" id="CHEBI:43474"/>
        <dbReference type="ChEBI" id="CHEBI:50058"/>
        <dbReference type="ChEBI" id="CHEBI:61973"/>
        <dbReference type="ChEBI" id="CHEBI:61974"/>
        <dbReference type="ChEBI" id="CHEBI:456216"/>
        <dbReference type="EC" id="1.8.98.2"/>
    </reaction>
</comment>
<dbReference type="InterPro" id="IPR003115">
    <property type="entry name" value="ParB_N"/>
</dbReference>
<evidence type="ECO:0000256" key="1">
    <source>
        <dbReference type="ARBA" id="ARBA00004123"/>
    </source>
</evidence>
<evidence type="ECO:0000256" key="13">
    <source>
        <dbReference type="ARBA" id="ARBA00070917"/>
    </source>
</evidence>
<evidence type="ECO:0000256" key="2">
    <source>
        <dbReference type="ARBA" id="ARBA00004496"/>
    </source>
</evidence>
<evidence type="ECO:0000256" key="10">
    <source>
        <dbReference type="ARBA" id="ARBA00023157"/>
    </source>
</evidence>
<reference evidence="16" key="2">
    <citation type="submission" date="2021-01" db="EMBL/GenBank/DDBJ databases">
        <authorList>
            <person name="Schikora-Tamarit M.A."/>
        </authorList>
    </citation>
    <scope>NUCLEOTIDE SEQUENCE</scope>
    <source>
        <strain evidence="16">NCAIM Y.01608</strain>
    </source>
</reference>
<dbReference type="Proteomes" id="UP000788993">
    <property type="component" value="Unassembled WGS sequence"/>
</dbReference>
<dbReference type="PANTHER" id="PTHR21348">
    <property type="match status" value="1"/>
</dbReference>
<dbReference type="GO" id="GO:0005737">
    <property type="term" value="C:cytoplasm"/>
    <property type="evidence" value="ECO:0007669"/>
    <property type="project" value="UniProtKB-SubCell"/>
</dbReference>
<evidence type="ECO:0000256" key="6">
    <source>
        <dbReference type="ARBA" id="ARBA00022741"/>
    </source>
</evidence>
<dbReference type="SUPFAM" id="SSF110849">
    <property type="entry name" value="ParB/Sulfiredoxin"/>
    <property type="match status" value="1"/>
</dbReference>
<evidence type="ECO:0000256" key="4">
    <source>
        <dbReference type="ARBA" id="ARBA00013055"/>
    </source>
</evidence>
<dbReference type="SMART" id="SM00470">
    <property type="entry name" value="ParB"/>
    <property type="match status" value="1"/>
</dbReference>
<dbReference type="Pfam" id="PF02195">
    <property type="entry name" value="ParB_N"/>
    <property type="match status" value="1"/>
</dbReference>
<keyword evidence="5" id="KW-0963">Cytoplasm</keyword>
<gene>
    <name evidence="16" type="ORF">OGATHE_003948</name>
</gene>
<dbReference type="OrthoDB" id="10023328at2759"/>
<dbReference type="GO" id="GO:0032272">
    <property type="term" value="P:negative regulation of protein polymerization"/>
    <property type="evidence" value="ECO:0007669"/>
    <property type="project" value="EnsemblFungi"/>
</dbReference>
<evidence type="ECO:0000256" key="5">
    <source>
        <dbReference type="ARBA" id="ARBA00022490"/>
    </source>
</evidence>
<evidence type="ECO:0000256" key="8">
    <source>
        <dbReference type="ARBA" id="ARBA00022862"/>
    </source>
</evidence>
<keyword evidence="10" id="KW-1015">Disulfide bond</keyword>
<dbReference type="InterPro" id="IPR036086">
    <property type="entry name" value="ParB/Sulfiredoxin_sf"/>
</dbReference>
<keyword evidence="6 14" id="KW-0547">Nucleotide-binding</keyword>
<dbReference type="EC" id="1.8.98.2" evidence="4 14"/>
<dbReference type="EMBL" id="JAEUBD010001178">
    <property type="protein sequence ID" value="KAH3665133.1"/>
    <property type="molecule type" value="Genomic_DNA"/>
</dbReference>
<dbReference type="GO" id="GO:0005634">
    <property type="term" value="C:nucleus"/>
    <property type="evidence" value="ECO:0007669"/>
    <property type="project" value="UniProtKB-SubCell"/>
</dbReference>
<feature type="domain" description="ParB-like N-terminal" evidence="15">
    <location>
        <begin position="12"/>
        <end position="117"/>
    </location>
</feature>
<protein>
    <recommendedName>
        <fullName evidence="13 14">Sulfiredoxin</fullName>
        <ecNumber evidence="4 14">1.8.98.2</ecNumber>
    </recommendedName>
</protein>
<dbReference type="GO" id="GO:0005524">
    <property type="term" value="F:ATP binding"/>
    <property type="evidence" value="ECO:0007669"/>
    <property type="project" value="UniProtKB-KW"/>
</dbReference>
<comment type="subcellular location">
    <subcellularLocation>
        <location evidence="2">Cytoplasm</location>
    </subcellularLocation>
    <subcellularLocation>
        <location evidence="1">Nucleus</location>
    </subcellularLocation>
</comment>
<keyword evidence="11" id="KW-0539">Nucleus</keyword>
<evidence type="ECO:0000256" key="11">
    <source>
        <dbReference type="ARBA" id="ARBA00023242"/>
    </source>
</evidence>
<accession>A0A1B7SF93</accession>
<evidence type="ECO:0000256" key="12">
    <source>
        <dbReference type="ARBA" id="ARBA00047514"/>
    </source>
</evidence>
<evidence type="ECO:0000313" key="16">
    <source>
        <dbReference type="EMBL" id="KAH3665133.1"/>
    </source>
</evidence>
<dbReference type="CDD" id="cd16395">
    <property type="entry name" value="Srx"/>
    <property type="match status" value="1"/>
</dbReference>
<comment type="similarity">
    <text evidence="3 14">Belongs to the sulfiredoxin family.</text>
</comment>
<evidence type="ECO:0000256" key="7">
    <source>
        <dbReference type="ARBA" id="ARBA00022840"/>
    </source>
</evidence>
<evidence type="ECO:0000256" key="14">
    <source>
        <dbReference type="PIRNR" id="PIRNR017267"/>
    </source>
</evidence>
<keyword evidence="7 14" id="KW-0067">ATP-binding</keyword>
<dbReference type="InterPro" id="IPR016692">
    <property type="entry name" value="Sulfiredoxin"/>
</dbReference>
<dbReference type="PANTHER" id="PTHR21348:SF2">
    <property type="entry name" value="SULFIREDOXIN-1"/>
    <property type="match status" value="1"/>
</dbReference>
<dbReference type="AlphaFoldDB" id="A0A1B7SF93"/>
<reference evidence="16" key="1">
    <citation type="journal article" date="2021" name="Open Biol.">
        <title>Shared evolutionary footprints suggest mitochondrial oxidative damage underlies multiple complex I losses in fungi.</title>
        <authorList>
            <person name="Schikora-Tamarit M.A."/>
            <person name="Marcet-Houben M."/>
            <person name="Nosek J."/>
            <person name="Gabaldon T."/>
        </authorList>
    </citation>
    <scope>NUCLEOTIDE SEQUENCE</scope>
    <source>
        <strain evidence="16">NCAIM Y.01608</strain>
    </source>
</reference>
<keyword evidence="9 14" id="KW-0560">Oxidoreductase</keyword>
<keyword evidence="17" id="KW-1185">Reference proteome</keyword>